<accession>A0A9P6E8Q5</accession>
<dbReference type="AlphaFoldDB" id="A0A9P6E8Q5"/>
<dbReference type="EMBL" id="MU157896">
    <property type="protein sequence ID" value="KAF9524601.1"/>
    <property type="molecule type" value="Genomic_DNA"/>
</dbReference>
<protein>
    <recommendedName>
        <fullName evidence="3">MalT-like TPR region domain-containing protein</fullName>
    </recommendedName>
</protein>
<name>A0A9P6E8Q5_9AGAR</name>
<dbReference type="OrthoDB" id="10260758at2759"/>
<dbReference type="Proteomes" id="UP000807306">
    <property type="component" value="Unassembled WGS sequence"/>
</dbReference>
<sequence>MWHEQMKILNYLIYNRGIKNAELRFERYYVSGRNSFRGKSIEELDNIPTTMEGKVQDNLETVVRMLMLADAYWDLYRQHYGSEGASRGQELQHQAYFLLCRELGPWSSRTIMALEYLSRWEFSPTERGRILNSVLVHCDLKKLKPKDPVLYTGLLENMVWWCLRTDDYGDYTKALELLYMDMRSLVKRNQTVIAPKWSDSRLFAIHAGRQEWDEAENLAKQYLKQSFADEQAVVYANLGEAQIRLGKLEDAEEALREGMAVEKGFYPWTGYLLCCEQLLDLYLQQGNWNSAEVIGLQVINIREDHLLKEFGQQLQFRSHPTKDWDQATQKAARVIKMNWWTAVGWGDDEKVCFLHGLYNDKRQLALVYMQQKRYDEAEQLLKELMKGKMHRKNPVLIATKKLLTAVYIESGQLEEAEKLQEKIIEEMTTDYGHSSDNLIPALNKLASIREIAVNFYLKSKQLDQAENMQEKIVQEMTKRFGYDSEELIPALEKLADICQRNEHLGKRHHVKLRLLRYL</sequence>
<organism evidence="1 2">
    <name type="scientific">Crepidotus variabilis</name>
    <dbReference type="NCBI Taxonomy" id="179855"/>
    <lineage>
        <taxon>Eukaryota</taxon>
        <taxon>Fungi</taxon>
        <taxon>Dikarya</taxon>
        <taxon>Basidiomycota</taxon>
        <taxon>Agaricomycotina</taxon>
        <taxon>Agaricomycetes</taxon>
        <taxon>Agaricomycetidae</taxon>
        <taxon>Agaricales</taxon>
        <taxon>Agaricineae</taxon>
        <taxon>Crepidotaceae</taxon>
        <taxon>Crepidotus</taxon>
    </lineage>
</organism>
<dbReference type="PANTHER" id="PTHR46082">
    <property type="entry name" value="ATP/GTP-BINDING PROTEIN-RELATED"/>
    <property type="match status" value="1"/>
</dbReference>
<gene>
    <name evidence="1" type="ORF">CPB83DRAFT_886153</name>
</gene>
<comment type="caution">
    <text evidence="1">The sequence shown here is derived from an EMBL/GenBank/DDBJ whole genome shotgun (WGS) entry which is preliminary data.</text>
</comment>
<dbReference type="InterPro" id="IPR053137">
    <property type="entry name" value="NLR-like"/>
</dbReference>
<dbReference type="SUPFAM" id="SSF48452">
    <property type="entry name" value="TPR-like"/>
    <property type="match status" value="1"/>
</dbReference>
<keyword evidence="2" id="KW-1185">Reference proteome</keyword>
<dbReference type="SMART" id="SM00028">
    <property type="entry name" value="TPR"/>
    <property type="match status" value="3"/>
</dbReference>
<dbReference type="PANTHER" id="PTHR46082:SF6">
    <property type="entry name" value="AAA+ ATPASE DOMAIN-CONTAINING PROTEIN-RELATED"/>
    <property type="match status" value="1"/>
</dbReference>
<evidence type="ECO:0008006" key="3">
    <source>
        <dbReference type="Google" id="ProtNLM"/>
    </source>
</evidence>
<dbReference type="InterPro" id="IPR019734">
    <property type="entry name" value="TPR_rpt"/>
</dbReference>
<reference evidence="1" key="1">
    <citation type="submission" date="2020-11" db="EMBL/GenBank/DDBJ databases">
        <authorList>
            <consortium name="DOE Joint Genome Institute"/>
            <person name="Ahrendt S."/>
            <person name="Riley R."/>
            <person name="Andreopoulos W."/>
            <person name="Labutti K."/>
            <person name="Pangilinan J."/>
            <person name="Ruiz-Duenas F.J."/>
            <person name="Barrasa J.M."/>
            <person name="Sanchez-Garcia M."/>
            <person name="Camarero S."/>
            <person name="Miyauchi S."/>
            <person name="Serrano A."/>
            <person name="Linde D."/>
            <person name="Babiker R."/>
            <person name="Drula E."/>
            <person name="Ayuso-Fernandez I."/>
            <person name="Pacheco R."/>
            <person name="Padilla G."/>
            <person name="Ferreira P."/>
            <person name="Barriuso J."/>
            <person name="Kellner H."/>
            <person name="Castanera R."/>
            <person name="Alfaro M."/>
            <person name="Ramirez L."/>
            <person name="Pisabarro A.G."/>
            <person name="Kuo A."/>
            <person name="Tritt A."/>
            <person name="Lipzen A."/>
            <person name="He G."/>
            <person name="Yan M."/>
            <person name="Ng V."/>
            <person name="Cullen D."/>
            <person name="Martin F."/>
            <person name="Rosso M.-N."/>
            <person name="Henrissat B."/>
            <person name="Hibbett D."/>
            <person name="Martinez A.T."/>
            <person name="Grigoriev I.V."/>
        </authorList>
    </citation>
    <scope>NUCLEOTIDE SEQUENCE</scope>
    <source>
        <strain evidence="1">CBS 506.95</strain>
    </source>
</reference>
<evidence type="ECO:0000313" key="2">
    <source>
        <dbReference type="Proteomes" id="UP000807306"/>
    </source>
</evidence>
<proteinExistence type="predicted"/>
<dbReference type="InterPro" id="IPR011990">
    <property type="entry name" value="TPR-like_helical_dom_sf"/>
</dbReference>
<evidence type="ECO:0000313" key="1">
    <source>
        <dbReference type="EMBL" id="KAF9524601.1"/>
    </source>
</evidence>
<dbReference type="Pfam" id="PF13374">
    <property type="entry name" value="TPR_10"/>
    <property type="match status" value="1"/>
</dbReference>
<dbReference type="Gene3D" id="1.25.40.10">
    <property type="entry name" value="Tetratricopeptide repeat domain"/>
    <property type="match status" value="2"/>
</dbReference>